<accession>A0A0D0Q466</accession>
<keyword evidence="1" id="KW-0472">Membrane</keyword>
<feature type="transmembrane region" description="Helical" evidence="1">
    <location>
        <begin position="282"/>
        <end position="304"/>
    </location>
</feature>
<dbReference type="Pfam" id="PF01554">
    <property type="entry name" value="MatE"/>
    <property type="match status" value="1"/>
</dbReference>
<feature type="transmembrane region" description="Helical" evidence="1">
    <location>
        <begin position="419"/>
        <end position="439"/>
    </location>
</feature>
<dbReference type="GO" id="GO:0016020">
    <property type="term" value="C:membrane"/>
    <property type="evidence" value="ECO:0007669"/>
    <property type="project" value="InterPro"/>
</dbReference>
<dbReference type="GO" id="GO:0042910">
    <property type="term" value="F:xenobiotic transmembrane transporter activity"/>
    <property type="evidence" value="ECO:0007669"/>
    <property type="project" value="InterPro"/>
</dbReference>
<evidence type="ECO:0000313" key="3">
    <source>
        <dbReference type="Proteomes" id="UP000032066"/>
    </source>
</evidence>
<reference evidence="2 3" key="1">
    <citation type="submission" date="2015-02" db="EMBL/GenBank/DDBJ databases">
        <title>Draft genome sequence of Kitasatospora griseola MF730-N6, a bafilomycin, terpentecin and satosporin producer.</title>
        <authorList>
            <person name="Arens J.C."/>
            <person name="Haltli B."/>
            <person name="Kerr R.G."/>
        </authorList>
    </citation>
    <scope>NUCLEOTIDE SEQUENCE [LARGE SCALE GENOMIC DNA]</scope>
    <source>
        <strain evidence="2 3">MF730-N6</strain>
    </source>
</reference>
<feature type="transmembrane region" description="Helical" evidence="1">
    <location>
        <begin position="26"/>
        <end position="49"/>
    </location>
</feature>
<sequence length="442" mass="44765">MVVELSAEPASRRSAAHALSAPTVRLAGSILIGLAAGLVLQAWTVAFLGRLGGEALYVRSVYTPIGYLVLAVTEGLVVAAQVSAGRAASSGRHKEALKSVPTFFAAGGSLLLLQAAVVAVAPGAVLAVLGVASDEQRPVMVFIVATAVSSAVGLIPYLGAGVLRGLGFTGAAAWLGVAFTVLSIAGMVVLHWATGLGVLAVPIGGLPATVLVGAATAIVLRRKGLGWPVLREDRQAAGEVWKLGAPVAATFLLLSVATLGYLTVLQSAGPTEVAGFSLGQMASSLVMVVALAIGSGAAIAVTLTPGENRQGISLAGLTTTLQLSLPPYLVIGAGVFLFRGAIAGALTSDRATAAVTAEYFAWTGPTLALFGGTLALLTYLEQIGRAGMAFTLNAVYFALMVAAAFLMPGQVTSSDLARLTATGNLLGFVSLWFSARFLIRRG</sequence>
<keyword evidence="3" id="KW-1185">Reference proteome</keyword>
<feature type="transmembrane region" description="Helical" evidence="1">
    <location>
        <begin position="61"/>
        <end position="82"/>
    </location>
</feature>
<feature type="transmembrane region" description="Helical" evidence="1">
    <location>
        <begin position="240"/>
        <end position="262"/>
    </location>
</feature>
<protein>
    <submittedName>
        <fullName evidence="2">Uncharacterized protein</fullName>
    </submittedName>
</protein>
<gene>
    <name evidence="2" type="ORF">TR51_18060</name>
</gene>
<keyword evidence="1" id="KW-1133">Transmembrane helix</keyword>
<feature type="transmembrane region" description="Helical" evidence="1">
    <location>
        <begin position="103"/>
        <end position="133"/>
    </location>
</feature>
<feature type="transmembrane region" description="Helical" evidence="1">
    <location>
        <begin position="387"/>
        <end position="407"/>
    </location>
</feature>
<feature type="transmembrane region" description="Helical" evidence="1">
    <location>
        <begin position="139"/>
        <end position="159"/>
    </location>
</feature>
<feature type="transmembrane region" description="Helical" evidence="1">
    <location>
        <begin position="325"/>
        <end position="347"/>
    </location>
</feature>
<dbReference type="AlphaFoldDB" id="A0A0D0Q466"/>
<organism evidence="2 3">
    <name type="scientific">Kitasatospora griseola</name>
    <name type="common">Streptomyces griseolosporeus</name>
    <dbReference type="NCBI Taxonomy" id="2064"/>
    <lineage>
        <taxon>Bacteria</taxon>
        <taxon>Bacillati</taxon>
        <taxon>Actinomycetota</taxon>
        <taxon>Actinomycetes</taxon>
        <taxon>Kitasatosporales</taxon>
        <taxon>Streptomycetaceae</taxon>
        <taxon>Kitasatospora</taxon>
    </lineage>
</organism>
<keyword evidence="1" id="KW-0812">Transmembrane</keyword>
<feature type="transmembrane region" description="Helical" evidence="1">
    <location>
        <begin position="171"/>
        <end position="193"/>
    </location>
</feature>
<dbReference type="GO" id="GO:0015297">
    <property type="term" value="F:antiporter activity"/>
    <property type="evidence" value="ECO:0007669"/>
    <property type="project" value="InterPro"/>
</dbReference>
<feature type="transmembrane region" description="Helical" evidence="1">
    <location>
        <begin position="359"/>
        <end position="380"/>
    </location>
</feature>
<dbReference type="InterPro" id="IPR002528">
    <property type="entry name" value="MATE_fam"/>
</dbReference>
<evidence type="ECO:0000313" key="2">
    <source>
        <dbReference type="EMBL" id="KIQ65693.1"/>
    </source>
</evidence>
<dbReference type="PATRIC" id="fig|2064.6.peg.3876"/>
<name>A0A0D0Q466_KITGR</name>
<evidence type="ECO:0000256" key="1">
    <source>
        <dbReference type="SAM" id="Phobius"/>
    </source>
</evidence>
<dbReference type="EMBL" id="JXZB01000002">
    <property type="protein sequence ID" value="KIQ65693.1"/>
    <property type="molecule type" value="Genomic_DNA"/>
</dbReference>
<comment type="caution">
    <text evidence="2">The sequence shown here is derived from an EMBL/GenBank/DDBJ whole genome shotgun (WGS) entry which is preliminary data.</text>
</comment>
<dbReference type="Proteomes" id="UP000032066">
    <property type="component" value="Unassembled WGS sequence"/>
</dbReference>
<feature type="transmembrane region" description="Helical" evidence="1">
    <location>
        <begin position="199"/>
        <end position="220"/>
    </location>
</feature>
<proteinExistence type="predicted"/>
<dbReference type="STRING" id="2064.TR51_18060"/>